<keyword evidence="4" id="KW-1185">Reference proteome</keyword>
<protein>
    <submittedName>
        <fullName evidence="3">ImmA/IrrE family metallo-endopeptidase</fullName>
    </submittedName>
</protein>
<reference evidence="3 4" key="1">
    <citation type="submission" date="2018-10" db="EMBL/GenBank/DDBJ databases">
        <title>Ulvibacterium marinum gen. nov., sp. nov., a novel marine bacterium of the family Flavobacteriaceae, isolated from a culture of the green alga Ulva prolifera.</title>
        <authorList>
            <person name="Zhang Z."/>
        </authorList>
    </citation>
    <scope>NUCLEOTIDE SEQUENCE [LARGE SCALE GENOMIC DNA]</scope>
    <source>
        <strain evidence="3 4">CCMM003</strain>
    </source>
</reference>
<dbReference type="CDD" id="cd00093">
    <property type="entry name" value="HTH_XRE"/>
    <property type="match status" value="1"/>
</dbReference>
<evidence type="ECO:0000256" key="1">
    <source>
        <dbReference type="ARBA" id="ARBA00007227"/>
    </source>
</evidence>
<evidence type="ECO:0000313" key="4">
    <source>
        <dbReference type="Proteomes" id="UP000276603"/>
    </source>
</evidence>
<dbReference type="EMBL" id="RBCJ01000001">
    <property type="protein sequence ID" value="RKN82849.1"/>
    <property type="molecule type" value="Genomic_DNA"/>
</dbReference>
<dbReference type="AlphaFoldDB" id="A0A3B0CFG1"/>
<proteinExistence type="inferred from homology"/>
<dbReference type="Proteomes" id="UP000276603">
    <property type="component" value="Unassembled WGS sequence"/>
</dbReference>
<dbReference type="RefSeq" id="WP_120710040.1">
    <property type="nucleotide sequence ID" value="NZ_RBCJ01000001.1"/>
</dbReference>
<dbReference type="Gene3D" id="1.10.260.40">
    <property type="entry name" value="lambda repressor-like DNA-binding domains"/>
    <property type="match status" value="1"/>
</dbReference>
<dbReference type="InterPro" id="IPR010982">
    <property type="entry name" value="Lambda_DNA-bd_dom_sf"/>
</dbReference>
<evidence type="ECO:0000259" key="2">
    <source>
        <dbReference type="Pfam" id="PF06114"/>
    </source>
</evidence>
<dbReference type="InterPro" id="IPR001387">
    <property type="entry name" value="Cro/C1-type_HTH"/>
</dbReference>
<gene>
    <name evidence="3" type="ORF">D7Z94_03140</name>
</gene>
<organism evidence="3 4">
    <name type="scientific">Ulvibacterium marinum</name>
    <dbReference type="NCBI Taxonomy" id="2419782"/>
    <lineage>
        <taxon>Bacteria</taxon>
        <taxon>Pseudomonadati</taxon>
        <taxon>Bacteroidota</taxon>
        <taxon>Flavobacteriia</taxon>
        <taxon>Flavobacteriales</taxon>
        <taxon>Flavobacteriaceae</taxon>
        <taxon>Ulvibacterium</taxon>
    </lineage>
</organism>
<dbReference type="Pfam" id="PF06114">
    <property type="entry name" value="Peptidase_M78"/>
    <property type="match status" value="1"/>
</dbReference>
<dbReference type="InterPro" id="IPR010359">
    <property type="entry name" value="IrrE_HExxH"/>
</dbReference>
<evidence type="ECO:0000313" key="3">
    <source>
        <dbReference type="EMBL" id="RKN82849.1"/>
    </source>
</evidence>
<feature type="domain" description="IrrE N-terminal-like" evidence="2">
    <location>
        <begin position="223"/>
        <end position="325"/>
    </location>
</feature>
<accession>A0A3B0CFG1</accession>
<name>A0A3B0CFG1_9FLAO</name>
<dbReference type="SUPFAM" id="SSF47413">
    <property type="entry name" value="lambda repressor-like DNA-binding domains"/>
    <property type="match status" value="1"/>
</dbReference>
<dbReference type="GO" id="GO:0003677">
    <property type="term" value="F:DNA binding"/>
    <property type="evidence" value="ECO:0007669"/>
    <property type="project" value="InterPro"/>
</dbReference>
<comment type="caution">
    <text evidence="3">The sequence shown here is derived from an EMBL/GenBank/DDBJ whole genome shotgun (WGS) entry which is preliminary data.</text>
</comment>
<comment type="similarity">
    <text evidence="1">Belongs to the short-chain fatty acyl-CoA assimilation regulator (ScfR) family.</text>
</comment>
<dbReference type="OrthoDB" id="9796786at2"/>
<sequence>MTNKTISDFQTPGQALKYLLTSYGWTQDDLAHILTISLKHTNEIIKDKKPISIDIARLLEKVSGWKAYEWIMLDTDFQLSKKIEETKEKLVERQVEVYKYLPINELLKKGWLKPYDDINGLNKQLHSFWNIPKNKQLDFSILESNNINIEYRKSNAYKNSTNEINAKAWYQMALNHSKKLKVESYNEKGLRELMSELHTFTVMKKGVSKFLNELGKVGVKFVFLSHLSKTYLDGAAFSSETGPVITLTGRYDRVDNFWFNLAHEAFHVLLHLPKKENSNMVFMDDSTSDIVSKKEKEANEMAEKALLQDQILEFFEEYLGYITEEKVREFSFLHKIHPSIVVGILAFNEKVSYSTLHRFKESIRDKIPSKYKADNK</sequence>